<evidence type="ECO:0000313" key="1">
    <source>
        <dbReference type="EMBL" id="SFE34532.1"/>
    </source>
</evidence>
<name>A0A1I1ZSF8_9BACL</name>
<dbReference type="Proteomes" id="UP000183410">
    <property type="component" value="Unassembled WGS sequence"/>
</dbReference>
<dbReference type="EMBL" id="FONN01000002">
    <property type="protein sequence ID" value="SFE34532.1"/>
    <property type="molecule type" value="Genomic_DNA"/>
</dbReference>
<protein>
    <submittedName>
        <fullName evidence="1">Uncharacterized protein</fullName>
    </submittedName>
</protein>
<keyword evidence="2" id="KW-1185">Reference proteome</keyword>
<dbReference type="AlphaFoldDB" id="A0A1I1ZSF8"/>
<evidence type="ECO:0000313" key="2">
    <source>
        <dbReference type="Proteomes" id="UP000183410"/>
    </source>
</evidence>
<sequence>MWYIHAVSSCWMDELVGANQCLLFEENAFYLYYYLKKVQALSFVTASRTMLARPFGSTVATFQFIK</sequence>
<proteinExistence type="predicted"/>
<organism evidence="1 2">
    <name type="scientific">Paenibacillus algorifonticola</name>
    <dbReference type="NCBI Taxonomy" id="684063"/>
    <lineage>
        <taxon>Bacteria</taxon>
        <taxon>Bacillati</taxon>
        <taxon>Bacillota</taxon>
        <taxon>Bacilli</taxon>
        <taxon>Bacillales</taxon>
        <taxon>Paenibacillaceae</taxon>
        <taxon>Paenibacillus</taxon>
    </lineage>
</organism>
<reference evidence="2" key="1">
    <citation type="submission" date="2016-10" db="EMBL/GenBank/DDBJ databases">
        <authorList>
            <person name="Varghese N."/>
            <person name="Submissions S."/>
        </authorList>
    </citation>
    <scope>NUCLEOTIDE SEQUENCE [LARGE SCALE GENOMIC DNA]</scope>
    <source>
        <strain evidence="2">CGMCC 1.10223</strain>
    </source>
</reference>
<gene>
    <name evidence="1" type="ORF">SAMN04487969_10254</name>
</gene>
<accession>A0A1I1ZSF8</accession>